<dbReference type="Pfam" id="PF12911">
    <property type="entry name" value="OppC_N"/>
    <property type="match status" value="1"/>
</dbReference>
<evidence type="ECO:0000256" key="6">
    <source>
        <dbReference type="ARBA" id="ARBA00023136"/>
    </source>
</evidence>
<dbReference type="InterPro" id="IPR025966">
    <property type="entry name" value="OppC_N"/>
</dbReference>
<keyword evidence="10" id="KW-1185">Reference proteome</keyword>
<evidence type="ECO:0000313" key="9">
    <source>
        <dbReference type="EMBL" id="UQK58601.1"/>
    </source>
</evidence>
<feature type="transmembrane region" description="Helical" evidence="7">
    <location>
        <begin position="519"/>
        <end position="540"/>
    </location>
</feature>
<evidence type="ECO:0000256" key="2">
    <source>
        <dbReference type="ARBA" id="ARBA00022448"/>
    </source>
</evidence>
<dbReference type="SUPFAM" id="SSF161098">
    <property type="entry name" value="MetI-like"/>
    <property type="match status" value="1"/>
</dbReference>
<evidence type="ECO:0000256" key="1">
    <source>
        <dbReference type="ARBA" id="ARBA00004651"/>
    </source>
</evidence>
<dbReference type="InterPro" id="IPR035906">
    <property type="entry name" value="MetI-like_sf"/>
</dbReference>
<feature type="transmembrane region" description="Helical" evidence="7">
    <location>
        <begin position="469"/>
        <end position="488"/>
    </location>
</feature>
<dbReference type="CDD" id="cd06261">
    <property type="entry name" value="TM_PBP2"/>
    <property type="match status" value="1"/>
</dbReference>
<dbReference type="InterPro" id="IPR009091">
    <property type="entry name" value="RCC1/BLIP-II"/>
</dbReference>
<proteinExistence type="inferred from homology"/>
<feature type="transmembrane region" description="Helical" evidence="7">
    <location>
        <begin position="53"/>
        <end position="74"/>
    </location>
</feature>
<gene>
    <name evidence="9" type="ORF">M1R53_05005</name>
</gene>
<dbReference type="InterPro" id="IPR000515">
    <property type="entry name" value="MetI-like"/>
</dbReference>
<dbReference type="Gene3D" id="1.10.3720.10">
    <property type="entry name" value="MetI-like"/>
    <property type="match status" value="1"/>
</dbReference>
<evidence type="ECO:0000256" key="5">
    <source>
        <dbReference type="ARBA" id="ARBA00022989"/>
    </source>
</evidence>
<comment type="subcellular location">
    <subcellularLocation>
        <location evidence="1 7">Cell membrane</location>
        <topology evidence="1 7">Multi-pass membrane protein</topology>
    </subcellularLocation>
</comment>
<dbReference type="SUPFAM" id="SSF50985">
    <property type="entry name" value="RCC1/BLIP-II"/>
    <property type="match status" value="2"/>
</dbReference>
<evidence type="ECO:0000313" key="10">
    <source>
        <dbReference type="Proteomes" id="UP000831151"/>
    </source>
</evidence>
<comment type="similarity">
    <text evidence="7">Belongs to the binding-protein-dependent transport system permease family.</text>
</comment>
<sequence length="611" mass="67167">MEKDKKDLKETNQIPPKKKGFSLFKKKKKDVMVEDDIQTPFRTILNVFLSNKVAMTAFFIFFGIFLLVLIGPLFNPLDLSYVETTQANIAPGFDILPLPNGLKNIKTLSVGSTFSAAVDENGKIFVWGKTNISKKVDIRKIPKEVKKAGKNIIKVACGTDHVIALTDDGKVLGWGNNRLQQAKAPAELLGTKIVDIAASDQVSYALDEDGDTYAWGNMGVNDYKEGHEYKGNIAKIVPNPNTACAITKDGKVVHLGAQESGLSKIPEINEKVVDLASSYNTFVAVGESGKMYMWGNPTTTGEWDVPEDIEGKVKNIYGQRYSYLAKLNDDTIVEWGSNSLGQLNVPQELRGKKVDKVYTGFYQTHVVDQSGKVYSYGHKGYLLGTDDLGRDIWNRILNGGRKSMTIGAIAVIISTIIGVIVGGISGFVGGWVDNVLQRVAEMIGSLPFLPFAMILSALVGQTMTADQKIFMIMIILGLLSWTGLQRLVRAQVLSIREQEYVVAARSLGIKEKNIIFKHILPNTISIIIVNATLSFASSMLTEASLSFLGFGVPAPYPTWGNMLNGANNSIIIQRYWWRWVFPSIILGVCVICINLIGDGLRDAIDPRSAER</sequence>
<dbReference type="RefSeq" id="WP_249242200.1">
    <property type="nucleotide sequence ID" value="NZ_CP096649.1"/>
</dbReference>
<evidence type="ECO:0000256" key="4">
    <source>
        <dbReference type="ARBA" id="ARBA00022692"/>
    </source>
</evidence>
<evidence type="ECO:0000259" key="8">
    <source>
        <dbReference type="PROSITE" id="PS50928"/>
    </source>
</evidence>
<dbReference type="PROSITE" id="PS50012">
    <property type="entry name" value="RCC1_3"/>
    <property type="match status" value="2"/>
</dbReference>
<keyword evidence="5 7" id="KW-1133">Transmembrane helix</keyword>
<keyword evidence="3" id="KW-1003">Cell membrane</keyword>
<dbReference type="GO" id="GO:0055085">
    <property type="term" value="P:transmembrane transport"/>
    <property type="evidence" value="ECO:0007669"/>
    <property type="project" value="InterPro"/>
</dbReference>
<dbReference type="InterPro" id="IPR000408">
    <property type="entry name" value="Reg_chr_condens"/>
</dbReference>
<accession>A0A9E7IWP8</accession>
<organism evidence="9 10">
    <name type="scientific">Fenollaria massiliensis</name>
    <dbReference type="NCBI Taxonomy" id="938288"/>
    <lineage>
        <taxon>Bacteria</taxon>
        <taxon>Bacillati</taxon>
        <taxon>Bacillota</taxon>
        <taxon>Clostridia</taxon>
        <taxon>Eubacteriales</taxon>
        <taxon>Fenollaria</taxon>
    </lineage>
</organism>
<name>A0A9E7IWP8_9FIRM</name>
<evidence type="ECO:0000256" key="7">
    <source>
        <dbReference type="RuleBase" id="RU363032"/>
    </source>
</evidence>
<dbReference type="AlphaFoldDB" id="A0A9E7IWP8"/>
<dbReference type="Pfam" id="PF00528">
    <property type="entry name" value="BPD_transp_1"/>
    <property type="match status" value="1"/>
</dbReference>
<dbReference type="InterPro" id="IPR050366">
    <property type="entry name" value="BP-dependent_transpt_permease"/>
</dbReference>
<dbReference type="PANTHER" id="PTHR43386">
    <property type="entry name" value="OLIGOPEPTIDE TRANSPORT SYSTEM PERMEASE PROTEIN APPC"/>
    <property type="match status" value="1"/>
</dbReference>
<dbReference type="PANTHER" id="PTHR43386:SF1">
    <property type="entry name" value="D,D-DIPEPTIDE TRANSPORT SYSTEM PERMEASE PROTEIN DDPC-RELATED"/>
    <property type="match status" value="1"/>
</dbReference>
<dbReference type="KEGG" id="fms:M1R53_05005"/>
<keyword evidence="2 7" id="KW-0813">Transport</keyword>
<feature type="transmembrane region" description="Helical" evidence="7">
    <location>
        <begin position="576"/>
        <end position="597"/>
    </location>
</feature>
<evidence type="ECO:0000256" key="3">
    <source>
        <dbReference type="ARBA" id="ARBA00022475"/>
    </source>
</evidence>
<dbReference type="Pfam" id="PF13540">
    <property type="entry name" value="RCC1_2"/>
    <property type="match status" value="1"/>
</dbReference>
<protein>
    <submittedName>
        <fullName evidence="9">ABC transporter permease subunit</fullName>
    </submittedName>
</protein>
<feature type="domain" description="ABC transmembrane type-1" evidence="8">
    <location>
        <begin position="400"/>
        <end position="597"/>
    </location>
</feature>
<dbReference type="GO" id="GO:0005886">
    <property type="term" value="C:plasma membrane"/>
    <property type="evidence" value="ECO:0007669"/>
    <property type="project" value="UniProtKB-SubCell"/>
</dbReference>
<keyword evidence="4 7" id="KW-0812">Transmembrane</keyword>
<dbReference type="Proteomes" id="UP000831151">
    <property type="component" value="Chromosome"/>
</dbReference>
<dbReference type="PROSITE" id="PS50928">
    <property type="entry name" value="ABC_TM1"/>
    <property type="match status" value="1"/>
</dbReference>
<feature type="transmembrane region" description="Helical" evidence="7">
    <location>
        <begin position="444"/>
        <end position="463"/>
    </location>
</feature>
<dbReference type="EMBL" id="CP096649">
    <property type="protein sequence ID" value="UQK58601.1"/>
    <property type="molecule type" value="Genomic_DNA"/>
</dbReference>
<keyword evidence="6 7" id="KW-0472">Membrane</keyword>
<dbReference type="Gene3D" id="2.130.10.30">
    <property type="entry name" value="Regulator of chromosome condensation 1/beta-lactamase-inhibitor protein II"/>
    <property type="match status" value="2"/>
</dbReference>
<feature type="transmembrane region" description="Helical" evidence="7">
    <location>
        <begin position="406"/>
        <end position="432"/>
    </location>
</feature>
<reference evidence="9" key="1">
    <citation type="submission" date="2022-04" db="EMBL/GenBank/DDBJ databases">
        <title>Complete genome sequences of Ezakiella coagulans and Fenollaria massiliensis.</title>
        <authorList>
            <person name="France M.T."/>
            <person name="Clifford J."/>
            <person name="Narina S."/>
            <person name="Rutt L."/>
            <person name="Ravel J."/>
        </authorList>
    </citation>
    <scope>NUCLEOTIDE SEQUENCE</scope>
    <source>
        <strain evidence="9">C0061C2</strain>
    </source>
</reference>